<proteinExistence type="predicted"/>
<reference evidence="2" key="3">
    <citation type="submission" date="2015-04" db="UniProtKB">
        <authorList>
            <consortium name="EnsemblPlants"/>
        </authorList>
    </citation>
    <scope>IDENTIFICATION</scope>
</reference>
<dbReference type="STRING" id="77586.A0A0D9VAD5"/>
<dbReference type="PANTHER" id="PTHR31956:SF26">
    <property type="entry name" value="NON-SPECIFIC PHOSPHOLIPASE C2"/>
    <property type="match status" value="1"/>
</dbReference>
<organism evidence="2 3">
    <name type="scientific">Leersia perrieri</name>
    <dbReference type="NCBI Taxonomy" id="77586"/>
    <lineage>
        <taxon>Eukaryota</taxon>
        <taxon>Viridiplantae</taxon>
        <taxon>Streptophyta</taxon>
        <taxon>Embryophyta</taxon>
        <taxon>Tracheophyta</taxon>
        <taxon>Spermatophyta</taxon>
        <taxon>Magnoliopsida</taxon>
        <taxon>Liliopsida</taxon>
        <taxon>Poales</taxon>
        <taxon>Poaceae</taxon>
        <taxon>BOP clade</taxon>
        <taxon>Oryzoideae</taxon>
        <taxon>Oryzeae</taxon>
        <taxon>Oryzinae</taxon>
        <taxon>Leersia</taxon>
    </lineage>
</organism>
<dbReference type="AlphaFoldDB" id="A0A0D9VAD5"/>
<name>A0A0D9VAD5_9ORYZ</name>
<dbReference type="HOGENOM" id="CLU_3017116_0_0_1"/>
<evidence type="ECO:0000313" key="2">
    <source>
        <dbReference type="EnsemblPlants" id="LPERR01G38650.1"/>
    </source>
</evidence>
<keyword evidence="1" id="KW-0378">Hydrolase</keyword>
<accession>A0A0D9VAD5</accession>
<dbReference type="Pfam" id="PF04185">
    <property type="entry name" value="Phosphoesterase"/>
    <property type="match status" value="1"/>
</dbReference>
<dbReference type="InterPro" id="IPR007312">
    <property type="entry name" value="Phosphoesterase"/>
</dbReference>
<dbReference type="EnsemblPlants" id="LPERR01G38650.1">
    <property type="protein sequence ID" value="LPERR01G38650.1"/>
    <property type="gene ID" value="LPERR01G38650"/>
</dbReference>
<dbReference type="GO" id="GO:0016788">
    <property type="term" value="F:hydrolase activity, acting on ester bonds"/>
    <property type="evidence" value="ECO:0007669"/>
    <property type="project" value="InterPro"/>
</dbReference>
<dbReference type="PANTHER" id="PTHR31956">
    <property type="entry name" value="NON-SPECIFIC PHOSPHOLIPASE C4-RELATED"/>
    <property type="match status" value="1"/>
</dbReference>
<evidence type="ECO:0008006" key="4">
    <source>
        <dbReference type="Google" id="ProtNLM"/>
    </source>
</evidence>
<protein>
    <recommendedName>
        <fullName evidence="4">Phospholipase C</fullName>
    </recommendedName>
</protein>
<dbReference type="GO" id="GO:0009395">
    <property type="term" value="P:phospholipid catabolic process"/>
    <property type="evidence" value="ECO:0007669"/>
    <property type="project" value="TreeGrafter"/>
</dbReference>
<reference evidence="3" key="2">
    <citation type="submission" date="2013-12" db="EMBL/GenBank/DDBJ databases">
        <authorList>
            <person name="Yu Y."/>
            <person name="Lee S."/>
            <person name="de Baynast K."/>
            <person name="Wissotski M."/>
            <person name="Liu L."/>
            <person name="Talag J."/>
            <person name="Goicoechea J."/>
            <person name="Angelova A."/>
            <person name="Jetty R."/>
            <person name="Kudrna D."/>
            <person name="Golser W."/>
            <person name="Rivera L."/>
            <person name="Zhang J."/>
            <person name="Wing R."/>
        </authorList>
    </citation>
    <scope>NUCLEOTIDE SEQUENCE</scope>
</reference>
<evidence type="ECO:0000256" key="1">
    <source>
        <dbReference type="ARBA" id="ARBA00022801"/>
    </source>
</evidence>
<dbReference type="Gene3D" id="3.40.720.10">
    <property type="entry name" value="Alkaline Phosphatase, subunit A"/>
    <property type="match status" value="1"/>
</dbReference>
<dbReference type="Gramene" id="LPERR01G38650.1">
    <property type="protein sequence ID" value="LPERR01G38650.1"/>
    <property type="gene ID" value="LPERR01G38650"/>
</dbReference>
<dbReference type="Proteomes" id="UP000032180">
    <property type="component" value="Chromosome 1"/>
</dbReference>
<sequence>MDSRLHPTNDDHPPHDVFQGQMLVKEVYGTLRASPQWNQTLMVVTYDEHGGFFDHA</sequence>
<evidence type="ECO:0000313" key="3">
    <source>
        <dbReference type="Proteomes" id="UP000032180"/>
    </source>
</evidence>
<reference evidence="2 3" key="1">
    <citation type="submission" date="2012-08" db="EMBL/GenBank/DDBJ databases">
        <title>Oryza genome evolution.</title>
        <authorList>
            <person name="Wing R.A."/>
        </authorList>
    </citation>
    <scope>NUCLEOTIDE SEQUENCE</scope>
</reference>
<keyword evidence="3" id="KW-1185">Reference proteome</keyword>
<dbReference type="InterPro" id="IPR017850">
    <property type="entry name" value="Alkaline_phosphatase_core_sf"/>
</dbReference>